<dbReference type="Gene3D" id="1.25.40.10">
    <property type="entry name" value="Tetratricopeptide repeat domain"/>
    <property type="match status" value="1"/>
</dbReference>
<feature type="binding site" evidence="4">
    <location>
        <position position="357"/>
    </location>
    <ligand>
        <name>Fe cation</name>
        <dbReference type="ChEBI" id="CHEBI:24875"/>
    </ligand>
</feature>
<dbReference type="HAMAP" id="MF_00994">
    <property type="entry name" value="LPS_assembly_LapB"/>
    <property type="match status" value="1"/>
</dbReference>
<dbReference type="RefSeq" id="WP_284207285.1">
    <property type="nucleotide sequence ID" value="NZ_BSSU01000006.1"/>
</dbReference>
<dbReference type="InterPro" id="IPR011990">
    <property type="entry name" value="TPR-like_helical_dom_sf"/>
</dbReference>
<dbReference type="InterPro" id="IPR051012">
    <property type="entry name" value="CellSynth/LPSAsmb/PSIAsmb"/>
</dbReference>
<sequence length="389" mass="45388">MLELLFLLLPVVAAYSWYMGRNSVKQNDQSVKTDLSKKYSQGINYLLSNQEDKAIEHLIETLKIEDDSIEAHFAMANLFRKRGELDRALKVHEHLVRHKYLPDDAKHKAAFELGKDFFSAGLYDRAEAMFQRLLKSKKYQLKALSYLMHIYQSTKDWQKGIALEKNIVKSNDKKLLHILANFYCELATTAHQEDDNLEVIELLEKAVKLDNKSCRANWLMALIYEQHEQYDHAIECYINIYQQDIEFFPDVIDKMEHCYDENGKTDDFYRFIKNVYNETGSTSALIKYVDHLVDTGKVEQANQFILSGLKRRSTIHGFKHFVKMQLNANNSPQESESLTVIRELVSAYLKVKPRYSCRNCGFNSATHYWSCPSCHEWEQLKPVRGLEGE</sequence>
<feature type="binding site" evidence="4">
    <location>
        <position position="371"/>
    </location>
    <ligand>
        <name>Fe cation</name>
        <dbReference type="ChEBI" id="CHEBI:24875"/>
    </ligand>
</feature>
<feature type="binding site" evidence="4">
    <location>
        <position position="374"/>
    </location>
    <ligand>
        <name>Fe cation</name>
        <dbReference type="ChEBI" id="CHEBI:24875"/>
    </ligand>
</feature>
<dbReference type="SMART" id="SM00028">
    <property type="entry name" value="TPR"/>
    <property type="match status" value="5"/>
</dbReference>
<evidence type="ECO:0000259" key="5">
    <source>
        <dbReference type="Pfam" id="PF18073"/>
    </source>
</evidence>
<evidence type="ECO:0000256" key="1">
    <source>
        <dbReference type="ARBA" id="ARBA00022723"/>
    </source>
</evidence>
<dbReference type="PANTHER" id="PTHR45586">
    <property type="entry name" value="TPR REPEAT-CONTAINING PROTEIN PA4667"/>
    <property type="match status" value="1"/>
</dbReference>
<feature type="binding site" evidence="4">
    <location>
        <position position="360"/>
    </location>
    <ligand>
        <name>Fe cation</name>
        <dbReference type="ChEBI" id="CHEBI:24875"/>
    </ligand>
</feature>
<dbReference type="PANTHER" id="PTHR45586:SF1">
    <property type="entry name" value="LIPOPOLYSACCHARIDE ASSEMBLY PROTEIN B"/>
    <property type="match status" value="1"/>
</dbReference>
<proteinExistence type="inferred from homology"/>
<protein>
    <recommendedName>
        <fullName evidence="4">Lipopolysaccharide assembly protein B</fullName>
    </recommendedName>
</protein>
<dbReference type="InterPro" id="IPR030865">
    <property type="entry name" value="LapB"/>
</dbReference>
<reference evidence="6 7" key="1">
    <citation type="submission" date="2023-03" db="EMBL/GenBank/DDBJ databases">
        <title>Draft genome sequence of Thalassotalea eurytherma JCM 18482T.</title>
        <authorList>
            <person name="Sawabe T."/>
        </authorList>
    </citation>
    <scope>NUCLEOTIDE SEQUENCE [LARGE SCALE GENOMIC DNA]</scope>
    <source>
        <strain evidence="6 7">JCM 18482</strain>
    </source>
</reference>
<keyword evidence="4" id="KW-1003">Cell membrane</keyword>
<feature type="domain" description="LapB rubredoxin metal binding" evidence="5">
    <location>
        <begin position="355"/>
        <end position="382"/>
    </location>
</feature>
<keyword evidence="2 4" id="KW-0677">Repeat</keyword>
<evidence type="ECO:0000256" key="2">
    <source>
        <dbReference type="ARBA" id="ARBA00022737"/>
    </source>
</evidence>
<organism evidence="6 7">
    <name type="scientific">Thalassotalea eurytherma</name>
    <dbReference type="NCBI Taxonomy" id="1144278"/>
    <lineage>
        <taxon>Bacteria</taxon>
        <taxon>Pseudomonadati</taxon>
        <taxon>Pseudomonadota</taxon>
        <taxon>Gammaproteobacteria</taxon>
        <taxon>Alteromonadales</taxon>
        <taxon>Colwelliaceae</taxon>
        <taxon>Thalassotalea</taxon>
    </lineage>
</organism>
<evidence type="ECO:0000256" key="4">
    <source>
        <dbReference type="HAMAP-Rule" id="MF_00994"/>
    </source>
</evidence>
<comment type="subcellular location">
    <subcellularLocation>
        <location evidence="4">Cell inner membrane</location>
        <topology evidence="4">Single-pass membrane protein</topology>
        <orientation evidence="4">Cytoplasmic side</orientation>
    </subcellularLocation>
</comment>
<dbReference type="SUPFAM" id="SSF48452">
    <property type="entry name" value="TPR-like"/>
    <property type="match status" value="1"/>
</dbReference>
<evidence type="ECO:0000256" key="3">
    <source>
        <dbReference type="ARBA" id="ARBA00022803"/>
    </source>
</evidence>
<keyword evidence="4" id="KW-0408">Iron</keyword>
<evidence type="ECO:0000313" key="6">
    <source>
        <dbReference type="EMBL" id="GLX81941.1"/>
    </source>
</evidence>
<dbReference type="Pfam" id="PF18073">
    <property type="entry name" value="Zn_ribbon_LapB"/>
    <property type="match status" value="1"/>
</dbReference>
<comment type="similarity">
    <text evidence="4">Belongs to the LapB family.</text>
</comment>
<dbReference type="Proteomes" id="UP001157133">
    <property type="component" value="Unassembled WGS sequence"/>
</dbReference>
<keyword evidence="4" id="KW-0812">Transmembrane</keyword>
<keyword evidence="3 4" id="KW-0802">TPR repeat</keyword>
<dbReference type="EMBL" id="BSSU01000006">
    <property type="protein sequence ID" value="GLX81941.1"/>
    <property type="molecule type" value="Genomic_DNA"/>
</dbReference>
<comment type="caution">
    <text evidence="6">The sequence shown here is derived from an EMBL/GenBank/DDBJ whole genome shotgun (WGS) entry which is preliminary data.</text>
</comment>
<dbReference type="InterPro" id="IPR041166">
    <property type="entry name" value="Rubredoxin_2"/>
</dbReference>
<gene>
    <name evidence="4 6" type="primary">lapB</name>
    <name evidence="6" type="ORF">theurythT_13930</name>
</gene>
<feature type="topological domain" description="Cytoplasmic" evidence="4">
    <location>
        <begin position="21"/>
        <end position="389"/>
    </location>
</feature>
<evidence type="ECO:0000313" key="7">
    <source>
        <dbReference type="Proteomes" id="UP001157133"/>
    </source>
</evidence>
<keyword evidence="4" id="KW-1133">Transmembrane helix</keyword>
<comment type="function">
    <text evidence="4">Modulates cellular lipopolysaccharide (LPS) levels by regulating LpxC, which is involved in lipid A biosynthesis. May act by modulating the proteolytic activity of FtsH towards LpxC. May also coordinate assembly of proteins involved in LPS synthesis at the plasma membrane.</text>
</comment>
<keyword evidence="1 4" id="KW-0479">Metal-binding</keyword>
<dbReference type="InterPro" id="IPR019734">
    <property type="entry name" value="TPR_rpt"/>
</dbReference>
<keyword evidence="4" id="KW-0997">Cell inner membrane</keyword>
<keyword evidence="4" id="KW-0472">Membrane</keyword>
<accession>A0ABQ6H170</accession>
<dbReference type="Pfam" id="PF13176">
    <property type="entry name" value="TPR_7"/>
    <property type="match status" value="1"/>
</dbReference>
<name>A0ABQ6H170_9GAMM</name>
<dbReference type="NCBIfam" id="NF008757">
    <property type="entry name" value="PRK11788.1-5"/>
    <property type="match status" value="1"/>
</dbReference>
<keyword evidence="7" id="KW-1185">Reference proteome</keyword>